<sequence>MRVNNYVLNNHINWTKDLANDPYFRLVFPQPDMLQEPEHVESLINLAKSKVSAAGKAVHVEKLREKLDLNAHPAGQLTENVPMMDGKPVEGVQHKYQATMLIFPSEGQYCHSYCTYCFRWQQFTNVGSQQQFKSDQANDFLNYIKSHKHIKDLLFTGGDPMTMSAEVLGNYLDPILKDPECSHVQTVRIGTKSLAYWPRRFTTDADAKPMLDLFRRVDKSGRNLSIQAHFSHPVELDTPEVAEAIKNIKKTGAVIRTQAPLIKGINDSAATWAEMWNKQTRMGLIPYYMFVERDTGARKFFEVPLARALEIHHEAISECPGTARTLRGPSMSAGPGKIQVLGISSFLGEKVFVLKFLQARNPHWCAPDKLFYAKFDPGAVWLDDLTPAFGEKRWFFEDEYDEMKTRTDGSSGQRLFTS</sequence>
<dbReference type="InterPro" id="IPR058240">
    <property type="entry name" value="rSAM_sf"/>
</dbReference>
<evidence type="ECO:0000256" key="6">
    <source>
        <dbReference type="ARBA" id="ARBA00023004"/>
    </source>
</evidence>
<keyword evidence="9" id="KW-1185">Reference proteome</keyword>
<keyword evidence="6" id="KW-0408">Iron</keyword>
<dbReference type="InterPro" id="IPR007197">
    <property type="entry name" value="rSAM"/>
</dbReference>
<evidence type="ECO:0000256" key="1">
    <source>
        <dbReference type="ARBA" id="ARBA00001933"/>
    </source>
</evidence>
<evidence type="ECO:0000256" key="7">
    <source>
        <dbReference type="ARBA" id="ARBA00023014"/>
    </source>
</evidence>
<keyword evidence="7" id="KW-0411">Iron-sulfur</keyword>
<dbReference type="Pfam" id="PF13353">
    <property type="entry name" value="Fer4_12"/>
    <property type="match status" value="1"/>
</dbReference>
<dbReference type="SUPFAM" id="SSF102114">
    <property type="entry name" value="Radical SAM enzymes"/>
    <property type="match status" value="1"/>
</dbReference>
<evidence type="ECO:0000256" key="4">
    <source>
        <dbReference type="ARBA" id="ARBA00022723"/>
    </source>
</evidence>
<gene>
    <name evidence="8" type="ORF">BJ875DRAFT_435140</name>
</gene>
<keyword evidence="5" id="KW-0663">Pyridoxal phosphate</keyword>
<name>A0A9P7Y8T4_9HELO</name>
<dbReference type="InterPro" id="IPR003739">
    <property type="entry name" value="Lys_aminomutase/Glu_NH3_mut"/>
</dbReference>
<dbReference type="GO" id="GO:0046872">
    <property type="term" value="F:metal ion binding"/>
    <property type="evidence" value="ECO:0007669"/>
    <property type="project" value="UniProtKB-KW"/>
</dbReference>
<dbReference type="EMBL" id="MU251916">
    <property type="protein sequence ID" value="KAG9228543.1"/>
    <property type="molecule type" value="Genomic_DNA"/>
</dbReference>
<dbReference type="GO" id="GO:0051539">
    <property type="term" value="F:4 iron, 4 sulfur cluster binding"/>
    <property type="evidence" value="ECO:0007669"/>
    <property type="project" value="UniProtKB-KW"/>
</dbReference>
<dbReference type="Gene3D" id="3.20.20.70">
    <property type="entry name" value="Aldolase class I"/>
    <property type="match status" value="1"/>
</dbReference>
<evidence type="ECO:0000256" key="5">
    <source>
        <dbReference type="ARBA" id="ARBA00022898"/>
    </source>
</evidence>
<accession>A0A9P7Y8T4</accession>
<dbReference type="SFLD" id="SFLDG01070">
    <property type="entry name" value="PLP-dependent"/>
    <property type="match status" value="1"/>
</dbReference>
<dbReference type="GO" id="GO:0003824">
    <property type="term" value="F:catalytic activity"/>
    <property type="evidence" value="ECO:0007669"/>
    <property type="project" value="InterPro"/>
</dbReference>
<dbReference type="AlphaFoldDB" id="A0A9P7Y8T4"/>
<protein>
    <recommendedName>
        <fullName evidence="10">Lysine 2,3-aminomutase</fullName>
    </recommendedName>
</protein>
<organism evidence="8 9">
    <name type="scientific">Amylocarpus encephaloides</name>
    <dbReference type="NCBI Taxonomy" id="45428"/>
    <lineage>
        <taxon>Eukaryota</taxon>
        <taxon>Fungi</taxon>
        <taxon>Dikarya</taxon>
        <taxon>Ascomycota</taxon>
        <taxon>Pezizomycotina</taxon>
        <taxon>Leotiomycetes</taxon>
        <taxon>Helotiales</taxon>
        <taxon>Helotiales incertae sedis</taxon>
        <taxon>Amylocarpus</taxon>
    </lineage>
</organism>
<reference evidence="8" key="1">
    <citation type="journal article" date="2021" name="IMA Fungus">
        <title>Genomic characterization of three marine fungi, including Emericellopsis atlantica sp. nov. with signatures of a generalist lifestyle and marine biomass degradation.</title>
        <authorList>
            <person name="Hagestad O.C."/>
            <person name="Hou L."/>
            <person name="Andersen J.H."/>
            <person name="Hansen E.H."/>
            <person name="Altermark B."/>
            <person name="Li C."/>
            <person name="Kuhnert E."/>
            <person name="Cox R.J."/>
            <person name="Crous P.W."/>
            <person name="Spatafora J.W."/>
            <person name="Lail K."/>
            <person name="Amirebrahimi M."/>
            <person name="Lipzen A."/>
            <person name="Pangilinan J."/>
            <person name="Andreopoulos W."/>
            <person name="Hayes R.D."/>
            <person name="Ng V."/>
            <person name="Grigoriev I.V."/>
            <person name="Jackson S.A."/>
            <person name="Sutton T.D.S."/>
            <person name="Dobson A.D.W."/>
            <person name="Rama T."/>
        </authorList>
    </citation>
    <scope>NUCLEOTIDE SEQUENCE</scope>
    <source>
        <strain evidence="8">TRa018bII</strain>
    </source>
</reference>
<evidence type="ECO:0000256" key="2">
    <source>
        <dbReference type="ARBA" id="ARBA00022485"/>
    </source>
</evidence>
<proteinExistence type="predicted"/>
<dbReference type="PANTHER" id="PTHR30538">
    <property type="entry name" value="LYSINE 2,3-AMINOMUTASE-RELATED"/>
    <property type="match status" value="1"/>
</dbReference>
<keyword evidence="2" id="KW-0004">4Fe-4S</keyword>
<dbReference type="SFLD" id="SFLDS00029">
    <property type="entry name" value="Radical_SAM"/>
    <property type="match status" value="1"/>
</dbReference>
<evidence type="ECO:0000256" key="3">
    <source>
        <dbReference type="ARBA" id="ARBA00022691"/>
    </source>
</evidence>
<dbReference type="PANTHER" id="PTHR30538:SF0">
    <property type="entry name" value="L-LYSINE 2,3-AMINOMUTASE AQ_1632-RELATED"/>
    <property type="match status" value="1"/>
</dbReference>
<dbReference type="Proteomes" id="UP000824998">
    <property type="component" value="Unassembled WGS sequence"/>
</dbReference>
<dbReference type="InterPro" id="IPR013785">
    <property type="entry name" value="Aldolase_TIM"/>
</dbReference>
<dbReference type="OrthoDB" id="5396721at2759"/>
<evidence type="ECO:0000313" key="8">
    <source>
        <dbReference type="EMBL" id="KAG9228543.1"/>
    </source>
</evidence>
<keyword evidence="4" id="KW-0479">Metal-binding</keyword>
<keyword evidence="3" id="KW-0949">S-adenosyl-L-methionine</keyword>
<comment type="caution">
    <text evidence="8">The sequence shown here is derived from an EMBL/GenBank/DDBJ whole genome shotgun (WGS) entry which is preliminary data.</text>
</comment>
<comment type="cofactor">
    <cofactor evidence="1">
        <name>pyridoxal 5'-phosphate</name>
        <dbReference type="ChEBI" id="CHEBI:597326"/>
    </cofactor>
</comment>
<evidence type="ECO:0008006" key="10">
    <source>
        <dbReference type="Google" id="ProtNLM"/>
    </source>
</evidence>
<evidence type="ECO:0000313" key="9">
    <source>
        <dbReference type="Proteomes" id="UP000824998"/>
    </source>
</evidence>